<evidence type="ECO:0000313" key="9">
    <source>
        <dbReference type="Proteomes" id="UP000243975"/>
    </source>
</evidence>
<dbReference type="AlphaFoldDB" id="A0A103XEH9"/>
<dbReference type="GO" id="GO:0015211">
    <property type="term" value="F:purine nucleoside transmembrane transporter activity"/>
    <property type="evidence" value="ECO:0007669"/>
    <property type="project" value="InterPro"/>
</dbReference>
<keyword evidence="6 7" id="KW-0472">Membrane</keyword>
<dbReference type="PANTHER" id="PTHR31376">
    <property type="entry name" value="OS09G0467300 PROTEIN-RELATED"/>
    <property type="match status" value="1"/>
</dbReference>
<evidence type="ECO:0000256" key="4">
    <source>
        <dbReference type="ARBA" id="ARBA00022692"/>
    </source>
</evidence>
<evidence type="ECO:0000256" key="6">
    <source>
        <dbReference type="ARBA" id="ARBA00023136"/>
    </source>
</evidence>
<dbReference type="Gramene" id="KVH89270">
    <property type="protein sequence ID" value="KVH89270"/>
    <property type="gene ID" value="Ccrd_008743"/>
</dbReference>
<dbReference type="STRING" id="59895.A0A103XEH9"/>
<name>A0A103XEH9_CYNCS</name>
<dbReference type="PANTHER" id="PTHR31376:SF2">
    <property type="entry name" value="PURINE PERMEASE 11-RELATED"/>
    <property type="match status" value="1"/>
</dbReference>
<comment type="similarity">
    <text evidence="2">Belongs to the purine permeases (TC 2.A.7.14) family.</text>
</comment>
<sequence>MNGLKVIAILMGLWGFSTYIYQNYFDDLRKKRKQRAANANGTQRTSSSWRSALKPLAAAVVFHENMNGLKVIAMLMGLWDFSTYIYQNYLDDLRMMRKQRDANANGTQHISSS</sequence>
<evidence type="ECO:0000256" key="2">
    <source>
        <dbReference type="ARBA" id="ARBA00006213"/>
    </source>
</evidence>
<gene>
    <name evidence="8" type="ORF">Ccrd_008743</name>
</gene>
<evidence type="ECO:0000256" key="1">
    <source>
        <dbReference type="ARBA" id="ARBA00004370"/>
    </source>
</evidence>
<comment type="caution">
    <text evidence="8">The sequence shown here is derived from an EMBL/GenBank/DDBJ whole genome shotgun (WGS) entry which is preliminary data.</text>
</comment>
<evidence type="ECO:0000256" key="5">
    <source>
        <dbReference type="ARBA" id="ARBA00022989"/>
    </source>
</evidence>
<keyword evidence="9" id="KW-1185">Reference proteome</keyword>
<evidence type="ECO:0000256" key="7">
    <source>
        <dbReference type="SAM" id="Phobius"/>
    </source>
</evidence>
<evidence type="ECO:0000313" key="8">
    <source>
        <dbReference type="EMBL" id="KVH89270.1"/>
    </source>
</evidence>
<organism evidence="8 9">
    <name type="scientific">Cynara cardunculus var. scolymus</name>
    <name type="common">Globe artichoke</name>
    <name type="synonym">Cynara scolymus</name>
    <dbReference type="NCBI Taxonomy" id="59895"/>
    <lineage>
        <taxon>Eukaryota</taxon>
        <taxon>Viridiplantae</taxon>
        <taxon>Streptophyta</taxon>
        <taxon>Embryophyta</taxon>
        <taxon>Tracheophyta</taxon>
        <taxon>Spermatophyta</taxon>
        <taxon>Magnoliopsida</taxon>
        <taxon>eudicotyledons</taxon>
        <taxon>Gunneridae</taxon>
        <taxon>Pentapetalae</taxon>
        <taxon>asterids</taxon>
        <taxon>campanulids</taxon>
        <taxon>Asterales</taxon>
        <taxon>Asteraceae</taxon>
        <taxon>Carduoideae</taxon>
        <taxon>Cardueae</taxon>
        <taxon>Carduinae</taxon>
        <taxon>Cynara</taxon>
    </lineage>
</organism>
<comment type="subcellular location">
    <subcellularLocation>
        <location evidence="1">Membrane</location>
    </subcellularLocation>
</comment>
<keyword evidence="4 7" id="KW-0812">Transmembrane</keyword>
<reference evidence="8 9" key="1">
    <citation type="journal article" date="2016" name="Sci. Rep.">
        <title>The genome sequence of the outbreeding globe artichoke constructed de novo incorporating a phase-aware low-pass sequencing strategy of F1 progeny.</title>
        <authorList>
            <person name="Scaglione D."/>
            <person name="Reyes-Chin-Wo S."/>
            <person name="Acquadro A."/>
            <person name="Froenicke L."/>
            <person name="Portis E."/>
            <person name="Beitel C."/>
            <person name="Tirone M."/>
            <person name="Mauro R."/>
            <person name="Lo Monaco A."/>
            <person name="Mauromicale G."/>
            <person name="Faccioli P."/>
            <person name="Cattivelli L."/>
            <person name="Rieseberg L."/>
            <person name="Michelmore R."/>
            <person name="Lanteri S."/>
        </authorList>
    </citation>
    <scope>NUCLEOTIDE SEQUENCE [LARGE SCALE GENOMIC DNA]</scope>
    <source>
        <strain evidence="8">2C</strain>
    </source>
</reference>
<proteinExistence type="inferred from homology"/>
<keyword evidence="5 7" id="KW-1133">Transmembrane helix</keyword>
<dbReference type="GO" id="GO:0016020">
    <property type="term" value="C:membrane"/>
    <property type="evidence" value="ECO:0007669"/>
    <property type="project" value="UniProtKB-SubCell"/>
</dbReference>
<evidence type="ECO:0000256" key="3">
    <source>
        <dbReference type="ARBA" id="ARBA00022448"/>
    </source>
</evidence>
<protein>
    <submittedName>
        <fullName evidence="8">Uncharacterized protein</fullName>
    </submittedName>
</protein>
<dbReference type="GO" id="GO:0005345">
    <property type="term" value="F:purine nucleobase transmembrane transporter activity"/>
    <property type="evidence" value="ECO:0007669"/>
    <property type="project" value="UniProtKB-ARBA"/>
</dbReference>
<dbReference type="EMBL" id="LEKV01005273">
    <property type="protein sequence ID" value="KVH89270.1"/>
    <property type="molecule type" value="Genomic_DNA"/>
</dbReference>
<dbReference type="Proteomes" id="UP000243975">
    <property type="component" value="Unassembled WGS sequence"/>
</dbReference>
<accession>A0A103XEH9</accession>
<feature type="transmembrane region" description="Helical" evidence="7">
    <location>
        <begin position="6"/>
        <end position="25"/>
    </location>
</feature>
<dbReference type="InterPro" id="IPR030182">
    <property type="entry name" value="PUP_plant"/>
</dbReference>
<dbReference type="Pfam" id="PF16913">
    <property type="entry name" value="PUNUT"/>
    <property type="match status" value="1"/>
</dbReference>
<keyword evidence="3" id="KW-0813">Transport</keyword>